<dbReference type="InterPro" id="IPR017871">
    <property type="entry name" value="ABC_transporter-like_CS"/>
</dbReference>
<dbReference type="Pfam" id="PF00005">
    <property type="entry name" value="ABC_tran"/>
    <property type="match status" value="2"/>
</dbReference>
<dbReference type="InterPro" id="IPR003439">
    <property type="entry name" value="ABC_transporter-like_ATP-bd"/>
</dbReference>
<comment type="subcellular location">
    <subcellularLocation>
        <location evidence="1">Cell membrane</location>
        <topology evidence="1">Multi-pass membrane protein</topology>
    </subcellularLocation>
</comment>
<feature type="transmembrane region" description="Helical" evidence="10">
    <location>
        <begin position="873"/>
        <end position="899"/>
    </location>
</feature>
<feature type="region of interest" description="Disordered" evidence="9">
    <location>
        <begin position="821"/>
        <end position="849"/>
    </location>
</feature>
<evidence type="ECO:0000256" key="4">
    <source>
        <dbReference type="ARBA" id="ARBA00022692"/>
    </source>
</evidence>
<dbReference type="SMART" id="SM00382">
    <property type="entry name" value="AAA"/>
    <property type="match status" value="2"/>
</dbReference>
<evidence type="ECO:0000256" key="2">
    <source>
        <dbReference type="ARBA" id="ARBA00022448"/>
    </source>
</evidence>
<evidence type="ECO:0000256" key="6">
    <source>
        <dbReference type="ARBA" id="ARBA00022840"/>
    </source>
</evidence>
<feature type="transmembrane region" description="Helical" evidence="10">
    <location>
        <begin position="107"/>
        <end position="125"/>
    </location>
</feature>
<sequence>MFPIDNDSHGSIAVSWSQVTLATASNEPVFVSNFFADVVFAASPAAALIVLLLLLNVLSSKKAEVGSIRRRRSVIVTLSLLLSLHIASLVVFCLLPPRQLFHHAGGLPTYIVRPSATLILFLLYSRKPASYTRITGLYLLLTTALDTFRIVTLGLYTSALAQYTTEFVLVGLQIAITAVSLIYIIFEALVPQLPKKQGVVQADEYHSSTIGKLLFGWLWELLSFGKSTTLTEDDLKPLDYHPDAIHREYKAVSAPEVARQFYRRALLQYVCAAILKLLGAVATLGQPLIIGEIINHLTSSGSSYVGFWLIVAMFLDQAAIALFQAHASHFTDQIDYRLRSFLLHKVFQRSLAPLGGTDSVDTVSSKALVYASTDVTTIIQGPEVLFDVFSGVVIVVVASVMLYAQIGIAFMAPLGFAILGVLLPILMGPMLARSERAMRTANEKRIQAMKQLVSDVRNVRIGGLQDLTAEQVTQCRENEIQRGVNFRRTLMVVTVVALSLQSFCVLAAFGFFSLTSGAELDYTRLFTSLSILEVMIGPLLSTLQQVPFLVSAIVSWKRVSNYINTHASDAFFINRRTLAATGESTNETFRDSADDSYVLKLDGATIGWEADKPILNDVDLTLAPGQVHVVSGSSASGKSTLLKCVLGEAQVHAGHVDLHTTDLAYCDQTPWFIPDQSLRDTITLDKAFDQTLYFGVLKCCCLTQDFLKQERGDDTIVDAKGSALSGGQRVRLALARALYAEPKLLVLDEIFTGLDRTTTAQISESIFGQGGYLDTRPDIAVLMSSTIVPPAVASYQKTSVLRIDSGKLLVVDNPLSSSIPGIGNNSVDDAADEPSKKEDTTLSGTSTPPAEAVTKLQDITGEYGEFFRSFGSWFNVVALVIGCLLWTILFRGSALWLAYWTSAYEESDDVDSAFYVGVYAALTFTCFFILLFIIWLFFIVMMRDSGLNIHKNMFATFLHSPASVIEKTKAQIINRFTQDISQTDLQLPFGFINFTIGVSVMTIGLLLIGLGAPYSLILAAILAPPLWMLQKHYLVTSVQLRTMQLGAHAPIMSALGSSIDGRLTLRAFSLNDSMMVRMSDIVYHSQRPAYLFRSLQSWLRLQLALGNLLIILLVTSLLVGFKSTGELDRGNEPLLSGSVAWGGIALLNAIQLTDDIKLIIESWTNLESSMGAMKRVLDYIRNTAMEQLNSLTGDPPLSWPARGEVQLDDLTLAYGDREVVRDVSLKIPSGTKLAILGRTGSGKTSLMQSFFGLIRIIRGSISVDGINLSDVNNNLLRSRLVGNPQQTFSNGMATVRRNLDPSQRRTDDDIRTALEKVTPEVSIQDGVISMLDSKWEDCNFSMGWQRLIGLARMMLRGSAVYVLDEPTSGMDEDSHDTVMDCIFKSLPEKTVIVITHTLKGIEKFDSVAVMADGELVEHDSPAKLLKDSSSQLYRYVHNPSGNGASNGG</sequence>
<evidence type="ECO:0000259" key="12">
    <source>
        <dbReference type="PROSITE" id="PS50929"/>
    </source>
</evidence>
<dbReference type="RefSeq" id="XP_018147837.1">
    <property type="nucleotide sequence ID" value="XM_018283102.1"/>
</dbReference>
<evidence type="ECO:0000256" key="1">
    <source>
        <dbReference type="ARBA" id="ARBA00004651"/>
    </source>
</evidence>
<dbReference type="Proteomes" id="UP000078397">
    <property type="component" value="Unassembled WGS sequence"/>
</dbReference>
<dbReference type="InterPro" id="IPR044726">
    <property type="entry name" value="ABCC_6TM_D2"/>
</dbReference>
<evidence type="ECO:0000256" key="9">
    <source>
        <dbReference type="SAM" id="MobiDB-lite"/>
    </source>
</evidence>
<feature type="domain" description="ABC transmembrane type-1" evidence="12">
    <location>
        <begin position="877"/>
        <end position="1168"/>
    </location>
</feature>
<feature type="transmembrane region" description="Helical" evidence="10">
    <location>
        <begin position="919"/>
        <end position="941"/>
    </location>
</feature>
<evidence type="ECO:0000256" key="5">
    <source>
        <dbReference type="ARBA" id="ARBA00022741"/>
    </source>
</evidence>
<dbReference type="InterPro" id="IPR050173">
    <property type="entry name" value="ABC_transporter_C-like"/>
</dbReference>
<feature type="domain" description="ABC transporter" evidence="11">
    <location>
        <begin position="1205"/>
        <end position="1437"/>
    </location>
</feature>
<protein>
    <submittedName>
        <fullName evidence="13">ABC multidrug transporter</fullName>
    </submittedName>
</protein>
<keyword evidence="5" id="KW-0547">Nucleotide-binding</keyword>
<proteinExistence type="predicted"/>
<dbReference type="InterPro" id="IPR036640">
    <property type="entry name" value="ABC1_TM_sf"/>
</dbReference>
<dbReference type="GO" id="GO:0140359">
    <property type="term" value="F:ABC-type transporter activity"/>
    <property type="evidence" value="ECO:0007669"/>
    <property type="project" value="InterPro"/>
</dbReference>
<dbReference type="KEGG" id="pchm:VFPPC_03622"/>
<feature type="transmembrane region" description="Helical" evidence="10">
    <location>
        <begin position="137"/>
        <end position="161"/>
    </location>
</feature>
<dbReference type="InterPro" id="IPR003593">
    <property type="entry name" value="AAA+_ATPase"/>
</dbReference>
<dbReference type="EMBL" id="LSBJ02000002">
    <property type="protein sequence ID" value="OAQ71300.1"/>
    <property type="molecule type" value="Genomic_DNA"/>
</dbReference>
<keyword evidence="3" id="KW-1003">Cell membrane</keyword>
<dbReference type="SUPFAM" id="SSF90123">
    <property type="entry name" value="ABC transporter transmembrane region"/>
    <property type="match status" value="2"/>
</dbReference>
<dbReference type="PROSITE" id="PS00211">
    <property type="entry name" value="ABC_TRANSPORTER_1"/>
    <property type="match status" value="1"/>
</dbReference>
<keyword evidence="8 10" id="KW-0472">Membrane</keyword>
<gene>
    <name evidence="13" type="ORF">VFPPC_03622</name>
</gene>
<dbReference type="PANTHER" id="PTHR24223">
    <property type="entry name" value="ATP-BINDING CASSETTE SUB-FAMILY C"/>
    <property type="match status" value="1"/>
</dbReference>
<dbReference type="OrthoDB" id="6500128at2759"/>
<dbReference type="PROSITE" id="PS50893">
    <property type="entry name" value="ABC_TRANSPORTER_2"/>
    <property type="match status" value="2"/>
</dbReference>
<dbReference type="PANTHER" id="PTHR24223:SF399">
    <property type="entry name" value="ABC TRANSPORTER ATNG"/>
    <property type="match status" value="1"/>
</dbReference>
<feature type="transmembrane region" description="Helical" evidence="10">
    <location>
        <begin position="1101"/>
        <end position="1121"/>
    </location>
</feature>
<evidence type="ECO:0000259" key="11">
    <source>
        <dbReference type="PROSITE" id="PS50893"/>
    </source>
</evidence>
<feature type="domain" description="ABC transmembrane type-1" evidence="12">
    <location>
        <begin position="272"/>
        <end position="551"/>
    </location>
</feature>
<dbReference type="Pfam" id="PF00664">
    <property type="entry name" value="ABC_membrane"/>
    <property type="match status" value="2"/>
</dbReference>
<feature type="transmembrane region" description="Helical" evidence="10">
    <location>
        <begin position="410"/>
        <end position="432"/>
    </location>
</feature>
<feature type="transmembrane region" description="Helical" evidence="10">
    <location>
        <begin position="534"/>
        <end position="556"/>
    </location>
</feature>
<evidence type="ECO:0000256" key="10">
    <source>
        <dbReference type="SAM" id="Phobius"/>
    </source>
</evidence>
<feature type="domain" description="ABC transporter" evidence="11">
    <location>
        <begin position="599"/>
        <end position="839"/>
    </location>
</feature>
<evidence type="ECO:0000256" key="3">
    <source>
        <dbReference type="ARBA" id="ARBA00022475"/>
    </source>
</evidence>
<dbReference type="SUPFAM" id="SSF52540">
    <property type="entry name" value="P-loop containing nucleoside triphosphate hydrolases"/>
    <property type="match status" value="2"/>
</dbReference>
<dbReference type="GO" id="GO:0016887">
    <property type="term" value="F:ATP hydrolysis activity"/>
    <property type="evidence" value="ECO:0007669"/>
    <property type="project" value="InterPro"/>
</dbReference>
<dbReference type="STRING" id="1380566.A0A179G1H8"/>
<organism evidence="13 14">
    <name type="scientific">Pochonia chlamydosporia 170</name>
    <dbReference type="NCBI Taxonomy" id="1380566"/>
    <lineage>
        <taxon>Eukaryota</taxon>
        <taxon>Fungi</taxon>
        <taxon>Dikarya</taxon>
        <taxon>Ascomycota</taxon>
        <taxon>Pezizomycotina</taxon>
        <taxon>Sordariomycetes</taxon>
        <taxon>Hypocreomycetidae</taxon>
        <taxon>Hypocreales</taxon>
        <taxon>Clavicipitaceae</taxon>
        <taxon>Pochonia</taxon>
    </lineage>
</organism>
<feature type="transmembrane region" description="Helical" evidence="10">
    <location>
        <begin position="305"/>
        <end position="323"/>
    </location>
</feature>
<feature type="transmembrane region" description="Helical" evidence="10">
    <location>
        <begin position="384"/>
        <end position="404"/>
    </location>
</feature>
<reference evidence="13 14" key="1">
    <citation type="journal article" date="2016" name="PLoS Pathog.">
        <title>Biosynthesis of antibiotic leucinostatins in bio-control fungus Purpureocillium lilacinum and their inhibition on phytophthora revealed by genome mining.</title>
        <authorList>
            <person name="Wang G."/>
            <person name="Liu Z."/>
            <person name="Lin R."/>
            <person name="Li E."/>
            <person name="Mao Z."/>
            <person name="Ling J."/>
            <person name="Yang Y."/>
            <person name="Yin W.B."/>
            <person name="Xie B."/>
        </authorList>
    </citation>
    <scope>NUCLEOTIDE SEQUENCE [LARGE SCALE GENOMIC DNA]</scope>
    <source>
        <strain evidence="13">170</strain>
    </source>
</reference>
<feature type="transmembrane region" description="Helical" evidence="10">
    <location>
        <begin position="167"/>
        <end position="186"/>
    </location>
</feature>
<dbReference type="PROSITE" id="PS50929">
    <property type="entry name" value="ABC_TM1F"/>
    <property type="match status" value="2"/>
</dbReference>
<dbReference type="GeneID" id="28847096"/>
<name>A0A179G1H8_METCM</name>
<evidence type="ECO:0000256" key="8">
    <source>
        <dbReference type="ARBA" id="ARBA00023136"/>
    </source>
</evidence>
<dbReference type="GO" id="GO:0005886">
    <property type="term" value="C:plasma membrane"/>
    <property type="evidence" value="ECO:0007669"/>
    <property type="project" value="UniProtKB-SubCell"/>
</dbReference>
<evidence type="ECO:0000313" key="13">
    <source>
        <dbReference type="EMBL" id="OAQ71300.1"/>
    </source>
</evidence>
<dbReference type="Gene3D" id="3.40.50.300">
    <property type="entry name" value="P-loop containing nucleotide triphosphate hydrolases"/>
    <property type="match status" value="2"/>
</dbReference>
<feature type="transmembrane region" description="Helical" evidence="10">
    <location>
        <begin position="985"/>
        <end position="1008"/>
    </location>
</feature>
<evidence type="ECO:0000313" key="14">
    <source>
        <dbReference type="Proteomes" id="UP000078397"/>
    </source>
</evidence>
<keyword evidence="6" id="KW-0067">ATP-binding</keyword>
<feature type="transmembrane region" description="Helical" evidence="10">
    <location>
        <begin position="34"/>
        <end position="55"/>
    </location>
</feature>
<feature type="transmembrane region" description="Helical" evidence="10">
    <location>
        <begin position="75"/>
        <end position="95"/>
    </location>
</feature>
<feature type="transmembrane region" description="Helical" evidence="10">
    <location>
        <begin position="490"/>
        <end position="514"/>
    </location>
</feature>
<dbReference type="CDD" id="cd18580">
    <property type="entry name" value="ABC_6TM_ABCC_D2"/>
    <property type="match status" value="1"/>
</dbReference>
<feature type="transmembrane region" description="Helical" evidence="10">
    <location>
        <begin position="1014"/>
        <end position="1034"/>
    </location>
</feature>
<dbReference type="GO" id="GO:0005524">
    <property type="term" value="F:ATP binding"/>
    <property type="evidence" value="ECO:0007669"/>
    <property type="project" value="UniProtKB-KW"/>
</dbReference>
<dbReference type="InterPro" id="IPR011527">
    <property type="entry name" value="ABC1_TM_dom"/>
</dbReference>
<keyword evidence="2" id="KW-0813">Transport</keyword>
<keyword evidence="14" id="KW-1185">Reference proteome</keyword>
<accession>A0A179G1H8</accession>
<keyword evidence="4 10" id="KW-0812">Transmembrane</keyword>
<keyword evidence="7 10" id="KW-1133">Transmembrane helix</keyword>
<comment type="caution">
    <text evidence="13">The sequence shown here is derived from an EMBL/GenBank/DDBJ whole genome shotgun (WGS) entry which is preliminary data.</text>
</comment>
<evidence type="ECO:0000256" key="7">
    <source>
        <dbReference type="ARBA" id="ARBA00022989"/>
    </source>
</evidence>
<feature type="transmembrane region" description="Helical" evidence="10">
    <location>
        <begin position="266"/>
        <end position="285"/>
    </location>
</feature>
<dbReference type="InterPro" id="IPR027417">
    <property type="entry name" value="P-loop_NTPase"/>
</dbReference>
<dbReference type="Gene3D" id="1.20.1560.10">
    <property type="entry name" value="ABC transporter type 1, transmembrane domain"/>
    <property type="match status" value="2"/>
</dbReference>